<comment type="caution">
    <text evidence="2">The sequence shown here is derived from an EMBL/GenBank/DDBJ whole genome shotgun (WGS) entry which is preliminary data.</text>
</comment>
<dbReference type="EC" id="1.1.1.328" evidence="2"/>
<accession>A0ABR9JFI0</accession>
<proteinExistence type="predicted"/>
<dbReference type="Proteomes" id="UP000643525">
    <property type="component" value="Unassembled WGS sequence"/>
</dbReference>
<dbReference type="PANTHER" id="PTHR43777:SF1">
    <property type="entry name" value="MOLYBDENUM COFACTOR CYTIDYLYLTRANSFERASE"/>
    <property type="match status" value="1"/>
</dbReference>
<keyword evidence="2" id="KW-0560">Oxidoreductase</keyword>
<dbReference type="PANTHER" id="PTHR43777">
    <property type="entry name" value="MOLYBDENUM COFACTOR CYTIDYLYLTRANSFERASE"/>
    <property type="match status" value="1"/>
</dbReference>
<name>A0ABR9JFI0_9MICC</name>
<evidence type="ECO:0000259" key="1">
    <source>
        <dbReference type="Pfam" id="PF12804"/>
    </source>
</evidence>
<dbReference type="RefSeq" id="WP_192595659.1">
    <property type="nucleotide sequence ID" value="NZ_BAAALJ010000002.1"/>
</dbReference>
<dbReference type="InterPro" id="IPR029044">
    <property type="entry name" value="Nucleotide-diphossugar_trans"/>
</dbReference>
<evidence type="ECO:0000313" key="2">
    <source>
        <dbReference type="EMBL" id="MBE1524680.1"/>
    </source>
</evidence>
<reference evidence="2 3" key="1">
    <citation type="submission" date="2020-10" db="EMBL/GenBank/DDBJ databases">
        <title>Sequencing the genomes of 1000 actinobacteria strains.</title>
        <authorList>
            <person name="Klenk H.-P."/>
        </authorList>
    </citation>
    <scope>NUCLEOTIDE SEQUENCE [LARGE SCALE GENOMIC DNA]</scope>
    <source>
        <strain evidence="2 3">DSM 15666</strain>
    </source>
</reference>
<organism evidence="2 3">
    <name type="scientific">Nesterenkonia lutea</name>
    <dbReference type="NCBI Taxonomy" id="272919"/>
    <lineage>
        <taxon>Bacteria</taxon>
        <taxon>Bacillati</taxon>
        <taxon>Actinomycetota</taxon>
        <taxon>Actinomycetes</taxon>
        <taxon>Micrococcales</taxon>
        <taxon>Micrococcaceae</taxon>
        <taxon>Nesterenkonia</taxon>
    </lineage>
</organism>
<dbReference type="Gene3D" id="3.90.550.10">
    <property type="entry name" value="Spore Coat Polysaccharide Biosynthesis Protein SpsA, Chain A"/>
    <property type="match status" value="1"/>
</dbReference>
<dbReference type="Pfam" id="PF12804">
    <property type="entry name" value="NTP_transf_3"/>
    <property type="match status" value="1"/>
</dbReference>
<feature type="domain" description="MobA-like NTP transferase" evidence="1">
    <location>
        <begin position="8"/>
        <end position="180"/>
    </location>
</feature>
<gene>
    <name evidence="2" type="ORF">H4W27_001798</name>
</gene>
<protein>
    <submittedName>
        <fullName evidence="2">Nicotine blue oxidoreductase</fullName>
        <ecNumber evidence="2">1.1.1.328</ecNumber>
    </submittedName>
</protein>
<evidence type="ECO:0000313" key="3">
    <source>
        <dbReference type="Proteomes" id="UP000643525"/>
    </source>
</evidence>
<dbReference type="SUPFAM" id="SSF53448">
    <property type="entry name" value="Nucleotide-diphospho-sugar transferases"/>
    <property type="match status" value="1"/>
</dbReference>
<keyword evidence="3" id="KW-1185">Reference proteome</keyword>
<sequence>MTEADVTVILAAGEGSRLDGHGKALVRVGGWTLVERAAAAALDAGTSPLVVLGHRAEQVRAALRRETQRRPGLSLDLDPGLQLRTCPEWNRGLSASFRTGIEGARALGAARVAVVLVDQPGIGAAALRRVLDAHRAGRIARGEVDGRPTHPVVFEIDAAIEAAAAAQGDEGARAYVQAHPELLDAVDLTGWAQDADIDTVDDLQRWRAGQRGGSAG</sequence>
<dbReference type="EMBL" id="JADBED010000001">
    <property type="protein sequence ID" value="MBE1524680.1"/>
    <property type="molecule type" value="Genomic_DNA"/>
</dbReference>
<dbReference type="GO" id="GO:0016491">
    <property type="term" value="F:oxidoreductase activity"/>
    <property type="evidence" value="ECO:0007669"/>
    <property type="project" value="UniProtKB-KW"/>
</dbReference>
<dbReference type="InterPro" id="IPR025877">
    <property type="entry name" value="MobA-like_NTP_Trfase"/>
</dbReference>